<dbReference type="EMBL" id="CAADGH010000025">
    <property type="protein sequence ID" value="VFK75539.1"/>
    <property type="molecule type" value="Genomic_DNA"/>
</dbReference>
<organism evidence="2">
    <name type="scientific">Candidatus Kentrum sp. MB</name>
    <dbReference type="NCBI Taxonomy" id="2138164"/>
    <lineage>
        <taxon>Bacteria</taxon>
        <taxon>Pseudomonadati</taxon>
        <taxon>Pseudomonadota</taxon>
        <taxon>Gammaproteobacteria</taxon>
        <taxon>Candidatus Kentrum</taxon>
    </lineage>
</organism>
<evidence type="ECO:0000313" key="1">
    <source>
        <dbReference type="EMBL" id="VFK25271.1"/>
    </source>
</evidence>
<dbReference type="EMBL" id="CAADFO010000012">
    <property type="protein sequence ID" value="VFK25271.1"/>
    <property type="molecule type" value="Genomic_DNA"/>
</dbReference>
<name>A0A450XQB0_9GAMM</name>
<reference evidence="2" key="1">
    <citation type="submission" date="2019-02" db="EMBL/GenBank/DDBJ databases">
        <authorList>
            <person name="Gruber-Vodicka R. H."/>
            <person name="Seah K. B. B."/>
        </authorList>
    </citation>
    <scope>NUCLEOTIDE SEQUENCE</scope>
    <source>
        <strain evidence="1">BECK_BZ197</strain>
        <strain evidence="3">BECK_BZ198</strain>
        <strain evidence="2">BECK_BZ199</strain>
    </source>
</reference>
<dbReference type="AlphaFoldDB" id="A0A450XQB0"/>
<accession>A0A450XQB0</accession>
<sequence length="147" mass="16058">MATEAGCFQLTPSDKIYPPHKSAFDHWAFLESMYRSTSARAASSGTCSPVTGCILAVRPSQRVNGVAVRVGLGFDSIPLRNCIISRFWMSRNSRSTGSGGLISPRVLKCFSSALASALVLLDSMHGRHFEHASLYFHDVRKSNSFKS</sequence>
<evidence type="ECO:0000313" key="2">
    <source>
        <dbReference type="EMBL" id="VFK31501.1"/>
    </source>
</evidence>
<proteinExistence type="predicted"/>
<gene>
    <name evidence="1" type="ORF">BECKMB1821G_GA0114241_101219</name>
    <name evidence="3" type="ORF">BECKMB1821H_GA0114242_102514</name>
    <name evidence="2" type="ORF">BECKMB1821I_GA0114274_102415</name>
</gene>
<evidence type="ECO:0000313" key="3">
    <source>
        <dbReference type="EMBL" id="VFK75539.1"/>
    </source>
</evidence>
<dbReference type="EMBL" id="CAADFQ010000024">
    <property type="protein sequence ID" value="VFK31501.1"/>
    <property type="molecule type" value="Genomic_DNA"/>
</dbReference>
<protein>
    <submittedName>
        <fullName evidence="2">Uncharacterized protein</fullName>
    </submittedName>
</protein>